<feature type="signal peptide" evidence="1">
    <location>
        <begin position="1"/>
        <end position="20"/>
    </location>
</feature>
<evidence type="ECO:0000256" key="1">
    <source>
        <dbReference type="SAM" id="SignalP"/>
    </source>
</evidence>
<dbReference type="RefSeq" id="WP_344128789.1">
    <property type="nucleotide sequence ID" value="NZ_BAAALT010000053.1"/>
</dbReference>
<keyword evidence="3" id="KW-1185">Reference proteome</keyword>
<evidence type="ECO:0000313" key="2">
    <source>
        <dbReference type="EMBL" id="GAA1798821.1"/>
    </source>
</evidence>
<comment type="caution">
    <text evidence="2">The sequence shown here is derived from an EMBL/GenBank/DDBJ whole genome shotgun (WGS) entry which is preliminary data.</text>
</comment>
<reference evidence="2 3" key="1">
    <citation type="journal article" date="2019" name="Int. J. Syst. Evol. Microbiol.">
        <title>The Global Catalogue of Microorganisms (GCM) 10K type strain sequencing project: providing services to taxonomists for standard genome sequencing and annotation.</title>
        <authorList>
            <consortium name="The Broad Institute Genomics Platform"/>
            <consortium name="The Broad Institute Genome Sequencing Center for Infectious Disease"/>
            <person name="Wu L."/>
            <person name="Ma J."/>
        </authorList>
    </citation>
    <scope>NUCLEOTIDE SEQUENCE [LARGE SCALE GENOMIC DNA]</scope>
    <source>
        <strain evidence="2 3">JCM 13250</strain>
    </source>
</reference>
<name>A0ABN2LW57_9ACTN</name>
<keyword evidence="1" id="KW-0732">Signal</keyword>
<organism evidence="2 3">
    <name type="scientific">Luedemannella flava</name>
    <dbReference type="NCBI Taxonomy" id="349316"/>
    <lineage>
        <taxon>Bacteria</taxon>
        <taxon>Bacillati</taxon>
        <taxon>Actinomycetota</taxon>
        <taxon>Actinomycetes</taxon>
        <taxon>Micromonosporales</taxon>
        <taxon>Micromonosporaceae</taxon>
        <taxon>Luedemannella</taxon>
    </lineage>
</organism>
<sequence>MTKLAAGFMAVALTVLVAGCGDDEPATEPAAVAQPGLPVAAAEAVLAAFDQADSAASSAADPNGLKAQEMTPSLDISLAAANRARHAKRTPPAFRHTEPGFAIPAGDATCFLVVASLRVTGTELSLADVTQFVRQDGGGWKASHNVSINQATTAQARTLAGRPALPTTTLLDEPRRQGLVAEVFNRTIGADGANLSVLASSNLLDRQFAAGWEVYQQQLGAHGMTATRKLVGAEWSQCAARTDAGVFTFLTIRAADTVAGSGGKPATLAPPSPDLIGLGKDAPVTAPSITISRVQVFLLFVPTAAGQAATLLGLGDAPTTISTG</sequence>
<proteinExistence type="predicted"/>
<dbReference type="PROSITE" id="PS51257">
    <property type="entry name" value="PROKAR_LIPOPROTEIN"/>
    <property type="match status" value="1"/>
</dbReference>
<evidence type="ECO:0008006" key="4">
    <source>
        <dbReference type="Google" id="ProtNLM"/>
    </source>
</evidence>
<feature type="chain" id="PRO_5047003149" description="Lipoprotein" evidence="1">
    <location>
        <begin position="21"/>
        <end position="324"/>
    </location>
</feature>
<accession>A0ABN2LW57</accession>
<dbReference type="EMBL" id="BAAALT010000053">
    <property type="protein sequence ID" value="GAA1798821.1"/>
    <property type="molecule type" value="Genomic_DNA"/>
</dbReference>
<evidence type="ECO:0000313" key="3">
    <source>
        <dbReference type="Proteomes" id="UP001500218"/>
    </source>
</evidence>
<gene>
    <name evidence="2" type="ORF">GCM10009682_20550</name>
</gene>
<protein>
    <recommendedName>
        <fullName evidence="4">Lipoprotein</fullName>
    </recommendedName>
</protein>
<dbReference type="Proteomes" id="UP001500218">
    <property type="component" value="Unassembled WGS sequence"/>
</dbReference>